<sequence>MFQKNAKTPNKPRDAYTNKLIYIPESKQKINSDISEHQYFHNFIEPNYSISSQFDIRSRDDKRFQTRVDLLLERETNMRQGTFNPLHYKQHIKNNNPQNQLQDRPSLEDFTNQQNHNISYPQTPADRNNKPKQYMNVNNPSYMVQDNRMTFPAVHTTNLNNIYYKNNKESTLTPIIKYNNTLFTNKEKNIICTYKLLQNDIDPLSLLNNEAYTIGSLFNKYKSLSTIYSPQNPLHSNIAKTLQHLILIINNSVH</sequence>
<evidence type="ECO:0000256" key="1">
    <source>
        <dbReference type="SAM" id="MobiDB-lite"/>
    </source>
</evidence>
<proteinExistence type="predicted"/>
<reference evidence="2" key="1">
    <citation type="journal article" date="2020" name="Nature">
        <title>Giant virus diversity and host interactions through global metagenomics.</title>
        <authorList>
            <person name="Schulz F."/>
            <person name="Roux S."/>
            <person name="Paez-Espino D."/>
            <person name="Jungbluth S."/>
            <person name="Walsh D.A."/>
            <person name="Denef V.J."/>
            <person name="McMahon K.D."/>
            <person name="Konstantinidis K.T."/>
            <person name="Eloe-Fadrosh E.A."/>
            <person name="Kyrpides N.C."/>
            <person name="Woyke T."/>
        </authorList>
    </citation>
    <scope>NUCLEOTIDE SEQUENCE</scope>
    <source>
        <strain evidence="2">GVMAG-M-3300009422-16</strain>
    </source>
</reference>
<organism evidence="2">
    <name type="scientific">viral metagenome</name>
    <dbReference type="NCBI Taxonomy" id="1070528"/>
    <lineage>
        <taxon>unclassified sequences</taxon>
        <taxon>metagenomes</taxon>
        <taxon>organismal metagenomes</taxon>
    </lineage>
</organism>
<dbReference type="AlphaFoldDB" id="A0A6C0B5J2"/>
<dbReference type="EMBL" id="MN739062">
    <property type="protein sequence ID" value="QHS86788.1"/>
    <property type="molecule type" value="Genomic_DNA"/>
</dbReference>
<accession>A0A6C0B5J2</accession>
<name>A0A6C0B5J2_9ZZZZ</name>
<feature type="compositionally biased region" description="Polar residues" evidence="1">
    <location>
        <begin position="111"/>
        <end position="126"/>
    </location>
</feature>
<evidence type="ECO:0000313" key="2">
    <source>
        <dbReference type="EMBL" id="QHS86788.1"/>
    </source>
</evidence>
<protein>
    <submittedName>
        <fullName evidence="2">Uncharacterized protein</fullName>
    </submittedName>
</protein>
<feature type="region of interest" description="Disordered" evidence="1">
    <location>
        <begin position="111"/>
        <end position="134"/>
    </location>
</feature>